<feature type="compositionally biased region" description="Basic and acidic residues" evidence="1">
    <location>
        <begin position="264"/>
        <end position="274"/>
    </location>
</feature>
<feature type="region of interest" description="Disordered" evidence="1">
    <location>
        <begin position="512"/>
        <end position="535"/>
    </location>
</feature>
<evidence type="ECO:0008006" key="5">
    <source>
        <dbReference type="Google" id="ProtNLM"/>
    </source>
</evidence>
<feature type="region of interest" description="Disordered" evidence="1">
    <location>
        <begin position="167"/>
        <end position="203"/>
    </location>
</feature>
<dbReference type="Proteomes" id="UP000479043">
    <property type="component" value="Unassembled WGS sequence"/>
</dbReference>
<organism evidence="3 4">
    <name type="scientific">Thalassovita mangrovi</name>
    <dbReference type="NCBI Taxonomy" id="2692236"/>
    <lineage>
        <taxon>Bacteria</taxon>
        <taxon>Pseudomonadati</taxon>
        <taxon>Pseudomonadota</taxon>
        <taxon>Alphaproteobacteria</taxon>
        <taxon>Rhodobacterales</taxon>
        <taxon>Roseobacteraceae</taxon>
        <taxon>Thalassovita</taxon>
    </lineage>
</organism>
<comment type="caution">
    <text evidence="3">The sequence shown here is derived from an EMBL/GenBank/DDBJ whole genome shotgun (WGS) entry which is preliminary data.</text>
</comment>
<evidence type="ECO:0000256" key="2">
    <source>
        <dbReference type="SAM" id="Phobius"/>
    </source>
</evidence>
<accession>A0A6L8LFB3</accession>
<feature type="compositionally biased region" description="Pro residues" evidence="1">
    <location>
        <begin position="183"/>
        <end position="197"/>
    </location>
</feature>
<evidence type="ECO:0000313" key="3">
    <source>
        <dbReference type="EMBL" id="MYM54598.1"/>
    </source>
</evidence>
<reference evidence="3 4" key="1">
    <citation type="submission" date="2020-01" db="EMBL/GenBank/DDBJ databases">
        <authorList>
            <person name="Chen S."/>
        </authorList>
    </citation>
    <scope>NUCLEOTIDE SEQUENCE [LARGE SCALE GENOMIC DNA]</scope>
    <source>
        <strain evidence="3 4">GS-10</strain>
    </source>
</reference>
<gene>
    <name evidence="3" type="ORF">GR167_04730</name>
</gene>
<feature type="compositionally biased region" description="Acidic residues" evidence="1">
    <location>
        <begin position="514"/>
        <end position="528"/>
    </location>
</feature>
<sequence length="848" mass="89374">MKPNFALTLSFEGIDLLHRVPTGWHLVGSVRFDDADLTGALAGLREAAFGLEPDGLTTKLVLPDDQIKYIDVATDGTDADGYEALAHKALEGATPYDLSELAIDWAEKDGRLHVAAVARETLAEAESFAHEHQFNPVSFVAQPAEGTFEGEPFFGGTHAATELFGGPVTPDRDPIKVIGKAQPPEPEAAPEPEPQPEPAAKAPEPAPLIEEIGVPSFDIIDAPEKAPEAAPETPSEPEDYEEAARLAEQELGPGRDLTPEEEEMLKAFEAKESEPAAQPDLPLAPPPAPAAEPAAVKAPAPEAKQAADAPAPSFSTVRAKRDTAPDSAPPLEGAQRGLSGASAAPAPEAPAPKAFDPIPVAETRAADPEAAMLDMADSLRPTEVQAPERTSLLSRLKQAGRRGKAVPPPETEAQRLTVFGARDSKSVGGKPRFMGLILTALLLVFMVIMAAWASLGSDGVASLLGRDTPDNIAEVLPTDTVTEEELAEAGTPATASTEPPLEQAIALPAPEPDAPVEAELEPEPDLADSPDPAAAPTLQASEERYATTGIWQMAPESPALPGTSVLDDLYVASIDHPVMGVDAVALPDPRRMDGDAALAQPADPAAAGTSFDFDPRGLVKASPEGSMSPDGILIYSGKPPVTPPKWPERDESRNETSELDNTRLAAMRPKPRPDDLIEQTERSNLGGRTRVELAALRPQLRPASAQEQAAVDDTPTEQAVAASLKPKNRPENFAAIVASAEQQPEPDLPTGSIFKQPTAQPVQPSLPSKASVARQATLKNQINLHKVNLIGVYGQPSDRRALVRLSSGRYKKVQVGDRIDGGKVAAIGDGELSYVKSGRTVTLKMPKG</sequence>
<feature type="compositionally biased region" description="Basic and acidic residues" evidence="1">
    <location>
        <begin position="646"/>
        <end position="656"/>
    </location>
</feature>
<feature type="compositionally biased region" description="Low complexity" evidence="1">
    <location>
        <begin position="291"/>
        <end position="312"/>
    </location>
</feature>
<dbReference type="AlphaFoldDB" id="A0A6L8LFB3"/>
<keyword evidence="4" id="KW-1185">Reference proteome</keyword>
<protein>
    <recommendedName>
        <fullName evidence="5">Type IV pilus biogenesis protein PilP</fullName>
    </recommendedName>
</protein>
<dbReference type="InterPro" id="IPR043129">
    <property type="entry name" value="ATPase_NBD"/>
</dbReference>
<keyword evidence="2" id="KW-0812">Transmembrane</keyword>
<keyword evidence="2" id="KW-1133">Transmembrane helix</keyword>
<dbReference type="SUPFAM" id="SSF53067">
    <property type="entry name" value="Actin-like ATPase domain"/>
    <property type="match status" value="1"/>
</dbReference>
<evidence type="ECO:0000256" key="1">
    <source>
        <dbReference type="SAM" id="MobiDB-lite"/>
    </source>
</evidence>
<name>A0A6L8LFB3_9RHOB</name>
<keyword evidence="2" id="KW-0472">Membrane</keyword>
<feature type="region of interest" description="Disordered" evidence="1">
    <location>
        <begin position="621"/>
        <end position="677"/>
    </location>
</feature>
<feature type="compositionally biased region" description="Low complexity" evidence="1">
    <location>
        <begin position="341"/>
        <end position="354"/>
    </location>
</feature>
<evidence type="ECO:0000313" key="4">
    <source>
        <dbReference type="Proteomes" id="UP000479043"/>
    </source>
</evidence>
<feature type="region of interest" description="Disordered" evidence="1">
    <location>
        <begin position="219"/>
        <end position="358"/>
    </location>
</feature>
<dbReference type="RefSeq" id="WP_160972283.1">
    <property type="nucleotide sequence ID" value="NZ_WWEN01000002.1"/>
</dbReference>
<proteinExistence type="predicted"/>
<feature type="transmembrane region" description="Helical" evidence="2">
    <location>
        <begin position="433"/>
        <end position="455"/>
    </location>
</feature>
<dbReference type="EMBL" id="WWEN01000002">
    <property type="protein sequence ID" value="MYM54598.1"/>
    <property type="molecule type" value="Genomic_DNA"/>
</dbReference>